<dbReference type="InterPro" id="IPR011856">
    <property type="entry name" value="tRNA_endonuc-like_dom_sf"/>
</dbReference>
<protein>
    <recommendedName>
        <fullName evidence="2">UPF0102 protein F0415_06825</fullName>
    </recommendedName>
</protein>
<comment type="similarity">
    <text evidence="1 2">Belongs to the UPF0102 family.</text>
</comment>
<evidence type="ECO:0000256" key="1">
    <source>
        <dbReference type="ARBA" id="ARBA00006738"/>
    </source>
</evidence>
<evidence type="ECO:0000256" key="2">
    <source>
        <dbReference type="HAMAP-Rule" id="MF_00048"/>
    </source>
</evidence>
<dbReference type="PANTHER" id="PTHR34039">
    <property type="entry name" value="UPF0102 PROTEIN YRAN"/>
    <property type="match status" value="1"/>
</dbReference>
<dbReference type="PANTHER" id="PTHR34039:SF1">
    <property type="entry name" value="UPF0102 PROTEIN YRAN"/>
    <property type="match status" value="1"/>
</dbReference>
<dbReference type="AlphaFoldDB" id="A0A5B2ZAI1"/>
<evidence type="ECO:0000313" key="4">
    <source>
        <dbReference type="Proteomes" id="UP000322165"/>
    </source>
</evidence>
<comment type="caution">
    <text evidence="3">The sequence shown here is derived from an EMBL/GenBank/DDBJ whole genome shotgun (WGS) entry which is preliminary data.</text>
</comment>
<dbReference type="SUPFAM" id="SSF52980">
    <property type="entry name" value="Restriction endonuclease-like"/>
    <property type="match status" value="1"/>
</dbReference>
<organism evidence="3 4">
    <name type="scientific">Arenimonas fontis</name>
    <dbReference type="NCBI Taxonomy" id="2608255"/>
    <lineage>
        <taxon>Bacteria</taxon>
        <taxon>Pseudomonadati</taxon>
        <taxon>Pseudomonadota</taxon>
        <taxon>Gammaproteobacteria</taxon>
        <taxon>Lysobacterales</taxon>
        <taxon>Lysobacteraceae</taxon>
        <taxon>Arenimonas</taxon>
    </lineage>
</organism>
<reference evidence="3 4" key="1">
    <citation type="submission" date="2019-09" db="EMBL/GenBank/DDBJ databases">
        <title>Arenimonas chukotkensis sp. nov., a bacterium isolated from Chukotka hot spring, Arctic region, Russia.</title>
        <authorList>
            <person name="Zayulina K.S."/>
            <person name="Prokofeva M.I."/>
            <person name="Elcheninov A.G."/>
            <person name="Novikov A."/>
            <person name="Kochetkova T.V."/>
            <person name="Kublanov I.V."/>
        </authorList>
    </citation>
    <scope>NUCLEOTIDE SEQUENCE [LARGE SCALE GENOMIC DNA]</scope>
    <source>
        <strain evidence="3 4">3729k</strain>
    </source>
</reference>
<evidence type="ECO:0000313" key="3">
    <source>
        <dbReference type="EMBL" id="KAA2284957.1"/>
    </source>
</evidence>
<dbReference type="InterPro" id="IPR011335">
    <property type="entry name" value="Restrct_endonuc-II-like"/>
</dbReference>
<dbReference type="GO" id="GO:0003676">
    <property type="term" value="F:nucleic acid binding"/>
    <property type="evidence" value="ECO:0007669"/>
    <property type="project" value="InterPro"/>
</dbReference>
<accession>A0A5B2ZAI1</accession>
<dbReference type="Pfam" id="PF02021">
    <property type="entry name" value="UPF0102"/>
    <property type="match status" value="1"/>
</dbReference>
<dbReference type="HAMAP" id="MF_00048">
    <property type="entry name" value="UPF0102"/>
    <property type="match status" value="1"/>
</dbReference>
<name>A0A5B2ZAI1_9GAMM</name>
<proteinExistence type="inferred from homology"/>
<dbReference type="EMBL" id="VUOD01000004">
    <property type="protein sequence ID" value="KAA2284957.1"/>
    <property type="molecule type" value="Genomic_DNA"/>
</dbReference>
<dbReference type="NCBIfam" id="NF009150">
    <property type="entry name" value="PRK12497.1-3"/>
    <property type="match status" value="1"/>
</dbReference>
<dbReference type="NCBIfam" id="TIGR00252">
    <property type="entry name" value="YraN family protein"/>
    <property type="match status" value="1"/>
</dbReference>
<dbReference type="InterPro" id="IPR003509">
    <property type="entry name" value="UPF0102_YraN-like"/>
</dbReference>
<gene>
    <name evidence="3" type="ORF">F0415_06825</name>
</gene>
<reference evidence="3 4" key="2">
    <citation type="submission" date="2019-09" db="EMBL/GenBank/DDBJ databases">
        <authorList>
            <person name="Mazur A."/>
        </authorList>
    </citation>
    <scope>NUCLEOTIDE SEQUENCE [LARGE SCALE GENOMIC DNA]</scope>
    <source>
        <strain evidence="3 4">3729k</strain>
    </source>
</reference>
<dbReference type="Proteomes" id="UP000322165">
    <property type="component" value="Unassembled WGS sequence"/>
</dbReference>
<sequence>MPRPDRRAAGTAAEDAALAHLQAAGLRLLGRNVRYKVGELDLVMHDGETTVFVEVRLRNAVAWGDGFDSVDRRKRRKLARAAQCWLLDHPALAEAPCRFDVVSLRSEDGVWRLEWERGAFSLMDL</sequence>
<dbReference type="RefSeq" id="WP_149860456.1">
    <property type="nucleotide sequence ID" value="NZ_VUOD01000004.1"/>
</dbReference>
<keyword evidence="4" id="KW-1185">Reference proteome</keyword>
<dbReference type="Gene3D" id="3.40.1350.10">
    <property type="match status" value="1"/>
</dbReference>